<protein>
    <recommendedName>
        <fullName evidence="3">DUF452 family protein</fullName>
    </recommendedName>
</protein>
<dbReference type="Pfam" id="PF04301">
    <property type="entry name" value="BioG"/>
    <property type="match status" value="1"/>
</dbReference>
<name>A0A1Y3YV60_9BACE</name>
<reference evidence="2" key="1">
    <citation type="submission" date="2017-04" db="EMBL/GenBank/DDBJ databases">
        <title>Function of individual gut microbiota members based on whole genome sequencing of pure cultures obtained from chicken caecum.</title>
        <authorList>
            <person name="Medvecky M."/>
            <person name="Cejkova D."/>
            <person name="Polansky O."/>
            <person name="Karasova D."/>
            <person name="Kubasova T."/>
            <person name="Cizek A."/>
            <person name="Rychlik I."/>
        </authorList>
    </citation>
    <scope>NUCLEOTIDE SEQUENCE [LARGE SCALE GENOMIC DNA]</scope>
    <source>
        <strain evidence="2">An43</strain>
    </source>
</reference>
<accession>A0A1Y3YV60</accession>
<evidence type="ECO:0008006" key="3">
    <source>
        <dbReference type="Google" id="ProtNLM"/>
    </source>
</evidence>
<dbReference type="InterPro" id="IPR029058">
    <property type="entry name" value="AB_hydrolase_fold"/>
</dbReference>
<dbReference type="AlphaFoldDB" id="A0A1Y3YV60"/>
<dbReference type="SUPFAM" id="SSF53474">
    <property type="entry name" value="alpha/beta-Hydrolases"/>
    <property type="match status" value="1"/>
</dbReference>
<evidence type="ECO:0000313" key="2">
    <source>
        <dbReference type="Proteomes" id="UP000195386"/>
    </source>
</evidence>
<organism evidence="1 2">
    <name type="scientific">Bacteroides clarus</name>
    <dbReference type="NCBI Taxonomy" id="626929"/>
    <lineage>
        <taxon>Bacteria</taxon>
        <taxon>Pseudomonadati</taxon>
        <taxon>Bacteroidota</taxon>
        <taxon>Bacteroidia</taxon>
        <taxon>Bacteroidales</taxon>
        <taxon>Bacteroidaceae</taxon>
        <taxon>Bacteroides</taxon>
    </lineage>
</organism>
<dbReference type="InterPro" id="IPR007398">
    <property type="entry name" value="BioG"/>
</dbReference>
<proteinExistence type="predicted"/>
<dbReference type="Proteomes" id="UP000195386">
    <property type="component" value="Unassembled WGS sequence"/>
</dbReference>
<evidence type="ECO:0000313" key="1">
    <source>
        <dbReference type="EMBL" id="OUO00359.1"/>
    </source>
</evidence>
<dbReference type="RefSeq" id="WP_087426527.1">
    <property type="nucleotide sequence ID" value="NZ_NFII01000012.1"/>
</dbReference>
<sequence>MKQVYIINENHPKLLLFFAGWAADETPFKQYHPKDTDYMICYDYRTPDFDTSVFDRYRQINVVAWSMGVWAGSLILSQVPREKIFSIAFNGSTSPIDNLEGIPVQTYQATFDGLTPASLQKFLRRMCKDSNAYKAFMEITPRRDFDEIKEELRLIRERYFEIFGNMEHKGYDEETEERFQENFERYEYDYDYAFIGSNDRIFPPENLEMNHDNLMCNNVILTDSAHYDASMFRFLLQDMWEMPIDDFMHHLKSINIE</sequence>
<dbReference type="EMBL" id="NFII01000012">
    <property type="protein sequence ID" value="OUO00359.1"/>
    <property type="molecule type" value="Genomic_DNA"/>
</dbReference>
<comment type="caution">
    <text evidence="1">The sequence shown here is derived from an EMBL/GenBank/DDBJ whole genome shotgun (WGS) entry which is preliminary data.</text>
</comment>
<gene>
    <name evidence="1" type="ORF">B5F97_12795</name>
</gene>